<dbReference type="Proteomes" id="UP000886998">
    <property type="component" value="Unassembled WGS sequence"/>
</dbReference>
<protein>
    <submittedName>
        <fullName evidence="2">Uncharacterized protein</fullName>
    </submittedName>
</protein>
<keyword evidence="1" id="KW-0812">Transmembrane</keyword>
<reference evidence="2" key="1">
    <citation type="submission" date="2020-08" db="EMBL/GenBank/DDBJ databases">
        <title>Multicomponent nature underlies the extraordinary mechanical properties of spider dragline silk.</title>
        <authorList>
            <person name="Kono N."/>
            <person name="Nakamura H."/>
            <person name="Mori M."/>
            <person name="Yoshida Y."/>
            <person name="Ohtoshi R."/>
            <person name="Malay A.D."/>
            <person name="Moran D.A.P."/>
            <person name="Tomita M."/>
            <person name="Numata K."/>
            <person name="Arakawa K."/>
        </authorList>
    </citation>
    <scope>NUCLEOTIDE SEQUENCE</scope>
</reference>
<organism evidence="2 3">
    <name type="scientific">Trichonephila inaurata madagascariensis</name>
    <dbReference type="NCBI Taxonomy" id="2747483"/>
    <lineage>
        <taxon>Eukaryota</taxon>
        <taxon>Metazoa</taxon>
        <taxon>Ecdysozoa</taxon>
        <taxon>Arthropoda</taxon>
        <taxon>Chelicerata</taxon>
        <taxon>Arachnida</taxon>
        <taxon>Araneae</taxon>
        <taxon>Araneomorphae</taxon>
        <taxon>Entelegynae</taxon>
        <taxon>Araneoidea</taxon>
        <taxon>Nephilidae</taxon>
        <taxon>Trichonephila</taxon>
        <taxon>Trichonephila inaurata</taxon>
    </lineage>
</organism>
<keyword evidence="1" id="KW-0472">Membrane</keyword>
<evidence type="ECO:0000313" key="3">
    <source>
        <dbReference type="Proteomes" id="UP000886998"/>
    </source>
</evidence>
<sequence>MSPDDAVLFLFVDVCVILLLKICKKYNEATGTYDQNETVWKIIRNARMMIGKCISSFILLAEEMDFPNYKLKFQIPWSKVRLVVK</sequence>
<keyword evidence="3" id="KW-1185">Reference proteome</keyword>
<name>A0A8X6XFU5_9ARAC</name>
<comment type="caution">
    <text evidence="2">The sequence shown here is derived from an EMBL/GenBank/DDBJ whole genome shotgun (WGS) entry which is preliminary data.</text>
</comment>
<feature type="transmembrane region" description="Helical" evidence="1">
    <location>
        <begin position="6"/>
        <end position="23"/>
    </location>
</feature>
<dbReference type="EMBL" id="BMAV01008596">
    <property type="protein sequence ID" value="GFY52281.1"/>
    <property type="molecule type" value="Genomic_DNA"/>
</dbReference>
<dbReference type="AlphaFoldDB" id="A0A8X6XFU5"/>
<accession>A0A8X6XFU5</accession>
<proteinExistence type="predicted"/>
<gene>
    <name evidence="2" type="ORF">TNIN_185291</name>
</gene>
<evidence type="ECO:0000256" key="1">
    <source>
        <dbReference type="SAM" id="Phobius"/>
    </source>
</evidence>
<keyword evidence="1" id="KW-1133">Transmembrane helix</keyword>
<evidence type="ECO:0000313" key="2">
    <source>
        <dbReference type="EMBL" id="GFY52281.1"/>
    </source>
</evidence>